<dbReference type="GO" id="GO:0006338">
    <property type="term" value="P:chromatin remodeling"/>
    <property type="evidence" value="ECO:0007669"/>
    <property type="project" value="InterPro"/>
</dbReference>
<dbReference type="AlphaFoldDB" id="A0A8H7ZI36"/>
<feature type="compositionally biased region" description="Acidic residues" evidence="1">
    <location>
        <begin position="73"/>
        <end position="95"/>
    </location>
</feature>
<dbReference type="EMBL" id="JAEOAQ010000001">
    <property type="protein sequence ID" value="KAG5422143.1"/>
    <property type="molecule type" value="Genomic_DNA"/>
</dbReference>
<protein>
    <recommendedName>
        <fullName evidence="2">INO80 complex subunit B-like conserved region domain-containing protein</fullName>
    </recommendedName>
</protein>
<sequence length="362" mass="41379">MAKARIVVSSDEDDESNTNFSGDESPLVSDDNGDIDVYDEEEEEEEDYKPHQRKLRATAQTRRKKSPSKSQDDSLEDDDVTSLSNDEESDMDVNFDNEVSTNDLDAKEDDDYEVSAPARKNSIRIKIKPPTKRERKSSSGSPSSSTSVGNSRNTRKRQVNYYQEEEEEDDNFSDISDIEQPKSTKRVKVKAMPARKSKQPHLDPDLILTDEEEEYDPNSANDVSKMTERQRARLNTDVPGATIEDPYFELDAGSGKKPKQKKVKEETEEEAALRKAENARKRQDYKNKILEEEKRDTLNKLLKRRATKSREMISEDKEGSIGIDEDSKSYYKERRATLNHPALIRYVNNTTSLNGNSVLAYK</sequence>
<feature type="compositionally biased region" description="Basic residues" evidence="1">
    <location>
        <begin position="121"/>
        <end position="135"/>
    </location>
</feature>
<dbReference type="RefSeq" id="XP_067551259.1">
    <property type="nucleotide sequence ID" value="XM_067689961.1"/>
</dbReference>
<accession>A0A8H7ZI36</accession>
<dbReference type="OrthoDB" id="2021186at2759"/>
<feature type="compositionally biased region" description="Low complexity" evidence="1">
    <location>
        <begin position="138"/>
        <end position="152"/>
    </location>
</feature>
<dbReference type="PANTHER" id="PTHR21561:SF12">
    <property type="entry name" value="INO80 COMPLEX SUBUNIT B"/>
    <property type="match status" value="1"/>
</dbReference>
<keyword evidence="4" id="KW-1185">Reference proteome</keyword>
<name>A0A8H7ZI36_9ASCO</name>
<proteinExistence type="predicted"/>
<reference evidence="3 4" key="1">
    <citation type="submission" date="2020-12" db="EMBL/GenBank/DDBJ databases">
        <title>Effect of drift, selection, and recombination on the evolution of hybrid genomes in Candida yeast pathogens.</title>
        <authorList>
            <person name="Mixao V."/>
            <person name="Ksiezopolska E."/>
            <person name="Saus E."/>
            <person name="Boekhout T."/>
            <person name="Gacser A."/>
            <person name="Gabaldon T."/>
        </authorList>
    </citation>
    <scope>NUCLEOTIDE SEQUENCE [LARGE SCALE GENOMIC DNA]</scope>
    <source>
        <strain evidence="3 4">BP57</strain>
    </source>
</reference>
<evidence type="ECO:0000259" key="2">
    <source>
        <dbReference type="SMART" id="SM01406"/>
    </source>
</evidence>
<dbReference type="Proteomes" id="UP000669133">
    <property type="component" value="Unassembled WGS sequence"/>
</dbReference>
<dbReference type="SMART" id="SM01406">
    <property type="entry name" value="PAPA-1"/>
    <property type="match status" value="1"/>
</dbReference>
<feature type="compositionally biased region" description="Basic residues" evidence="1">
    <location>
        <begin position="51"/>
        <end position="67"/>
    </location>
</feature>
<evidence type="ECO:0000313" key="3">
    <source>
        <dbReference type="EMBL" id="KAG5422143.1"/>
    </source>
</evidence>
<dbReference type="InterPro" id="IPR006880">
    <property type="entry name" value="INO80B_C"/>
</dbReference>
<comment type="caution">
    <text evidence="3">The sequence shown here is derived from an EMBL/GenBank/DDBJ whole genome shotgun (WGS) entry which is preliminary data.</text>
</comment>
<dbReference type="Pfam" id="PF04795">
    <property type="entry name" value="PAPA-1"/>
    <property type="match status" value="1"/>
</dbReference>
<feature type="region of interest" description="Disordered" evidence="1">
    <location>
        <begin position="1"/>
        <end position="267"/>
    </location>
</feature>
<organism evidence="3 4">
    <name type="scientific">Candida metapsilosis</name>
    <dbReference type="NCBI Taxonomy" id="273372"/>
    <lineage>
        <taxon>Eukaryota</taxon>
        <taxon>Fungi</taxon>
        <taxon>Dikarya</taxon>
        <taxon>Ascomycota</taxon>
        <taxon>Saccharomycotina</taxon>
        <taxon>Pichiomycetes</taxon>
        <taxon>Debaryomycetaceae</taxon>
        <taxon>Candida/Lodderomyces clade</taxon>
        <taxon>Candida</taxon>
    </lineage>
</organism>
<dbReference type="GeneID" id="93649866"/>
<feature type="compositionally biased region" description="Acidic residues" evidence="1">
    <location>
        <begin position="163"/>
        <end position="172"/>
    </location>
</feature>
<dbReference type="PANTHER" id="PTHR21561">
    <property type="entry name" value="INO80 COMPLEX SUBUNIT B"/>
    <property type="match status" value="1"/>
</dbReference>
<feature type="compositionally biased region" description="Basic residues" evidence="1">
    <location>
        <begin position="183"/>
        <end position="199"/>
    </location>
</feature>
<gene>
    <name evidence="3" type="ORF">I9W82_001237</name>
</gene>
<evidence type="ECO:0000313" key="4">
    <source>
        <dbReference type="Proteomes" id="UP000669133"/>
    </source>
</evidence>
<feature type="compositionally biased region" description="Acidic residues" evidence="1">
    <location>
        <begin position="31"/>
        <end position="47"/>
    </location>
</feature>
<dbReference type="GO" id="GO:0031011">
    <property type="term" value="C:Ino80 complex"/>
    <property type="evidence" value="ECO:0007669"/>
    <property type="project" value="InterPro"/>
</dbReference>
<feature type="domain" description="INO80 complex subunit B-like conserved region" evidence="2">
    <location>
        <begin position="270"/>
        <end position="358"/>
    </location>
</feature>
<dbReference type="InterPro" id="IPR029523">
    <property type="entry name" value="INO80B/Ies2"/>
</dbReference>
<evidence type="ECO:0000256" key="1">
    <source>
        <dbReference type="SAM" id="MobiDB-lite"/>
    </source>
</evidence>